<feature type="transmembrane region" description="Helical" evidence="1">
    <location>
        <begin position="43"/>
        <end position="64"/>
    </location>
</feature>
<feature type="transmembrane region" description="Helical" evidence="1">
    <location>
        <begin position="103"/>
        <end position="126"/>
    </location>
</feature>
<reference evidence="4 5" key="2">
    <citation type="submission" date="2016-10" db="EMBL/GenBank/DDBJ databases">
        <authorList>
            <person name="de Groot N.N."/>
        </authorList>
    </citation>
    <scope>NUCLEOTIDE SEQUENCE [LARGE SCALE GENOMIC DNA]</scope>
    <source>
        <strain evidence="4 5">DSM 23406</strain>
    </source>
</reference>
<proteinExistence type="predicted"/>
<reference evidence="3" key="1">
    <citation type="journal article" date="2014" name="Int. J. Syst. Evol. Microbiol.">
        <title>Complete genome of a new Firmicutes species belonging to the dominant human colonic microbiota ('Ruminococcus bicirculans') reveals two chromosomes and a selective capacity to utilize plant glucans.</title>
        <authorList>
            <consortium name="NISC Comparative Sequencing Program"/>
            <person name="Wegmann U."/>
            <person name="Louis P."/>
            <person name="Goesmann A."/>
            <person name="Henrissat B."/>
            <person name="Duncan S.H."/>
            <person name="Flint H.J."/>
        </authorList>
    </citation>
    <scope>NUCLEOTIDE SEQUENCE</scope>
    <source>
        <strain evidence="3">NBRC 103191</strain>
    </source>
</reference>
<dbReference type="Proteomes" id="UP001156645">
    <property type="component" value="Unassembled WGS sequence"/>
</dbReference>
<feature type="chain" id="PRO_5011603011" evidence="2">
    <location>
        <begin position="28"/>
        <end position="172"/>
    </location>
</feature>
<reference evidence="3" key="4">
    <citation type="submission" date="2023-01" db="EMBL/GenBank/DDBJ databases">
        <title>Draft genome sequence of Psychrobacter pacificensis strain NBRC 103191.</title>
        <authorList>
            <person name="Sun Q."/>
            <person name="Mori K."/>
        </authorList>
    </citation>
    <scope>NUCLEOTIDE SEQUENCE</scope>
    <source>
        <strain evidence="3">NBRC 103191</strain>
    </source>
</reference>
<evidence type="ECO:0000256" key="2">
    <source>
        <dbReference type="SAM" id="SignalP"/>
    </source>
</evidence>
<sequence length="172" mass="18674">MLKIKFWQLWWACIAALAASYPISAWATEQLIESRVLPAPFLLSWAGVWVFAIAGGLCAAFVKIPEIDKSFYYPRLAKALIGVFVGVALSLAVNSFSEAQSEALPLFALLAGLFSAPLVAGTMVWISNQKRINKTLNQAVRKRTGLDTSVDGDFQIDTAYKKGGNDDSANLS</sequence>
<dbReference type="EMBL" id="BSOK01000020">
    <property type="protein sequence ID" value="GLR29017.1"/>
    <property type="molecule type" value="Genomic_DNA"/>
</dbReference>
<dbReference type="Proteomes" id="UP000198501">
    <property type="component" value="Unassembled WGS sequence"/>
</dbReference>
<keyword evidence="1" id="KW-0812">Transmembrane</keyword>
<dbReference type="RefSeq" id="WP_093071375.1">
    <property type="nucleotide sequence ID" value="NZ_BSOK01000020.1"/>
</dbReference>
<organism evidence="4 5">
    <name type="scientific">Psychrobacter pacificensis</name>
    <dbReference type="NCBI Taxonomy" id="112002"/>
    <lineage>
        <taxon>Bacteria</taxon>
        <taxon>Pseudomonadati</taxon>
        <taxon>Pseudomonadota</taxon>
        <taxon>Gammaproteobacteria</taxon>
        <taxon>Moraxellales</taxon>
        <taxon>Moraxellaceae</taxon>
        <taxon>Psychrobacter</taxon>
    </lineage>
</organism>
<dbReference type="EMBL" id="FNAL01000035">
    <property type="protein sequence ID" value="SDE17477.1"/>
    <property type="molecule type" value="Genomic_DNA"/>
</dbReference>
<reference evidence="6" key="3">
    <citation type="journal article" date="2019" name="Int. J. Syst. Evol. Microbiol.">
        <title>The Global Catalogue of Microorganisms (GCM) 10K type strain sequencing project: providing services to taxonomists for standard genome sequencing and annotation.</title>
        <authorList>
            <consortium name="The Broad Institute Genomics Platform"/>
            <consortium name="The Broad Institute Genome Sequencing Center for Infectious Disease"/>
            <person name="Wu L."/>
            <person name="Ma J."/>
        </authorList>
    </citation>
    <scope>NUCLEOTIDE SEQUENCE [LARGE SCALE GENOMIC DNA]</scope>
    <source>
        <strain evidence="6">NBRC 103191</strain>
    </source>
</reference>
<evidence type="ECO:0000313" key="5">
    <source>
        <dbReference type="Proteomes" id="UP000198501"/>
    </source>
</evidence>
<accession>A0A1G7ASF7</accession>
<keyword evidence="2" id="KW-0732">Signal</keyword>
<dbReference type="AlphaFoldDB" id="A0A1G7ASF7"/>
<feature type="signal peptide" evidence="2">
    <location>
        <begin position="1"/>
        <end position="27"/>
    </location>
</feature>
<keyword evidence="1" id="KW-1133">Transmembrane helix</keyword>
<keyword evidence="1" id="KW-0472">Membrane</keyword>
<gene>
    <name evidence="3" type="ORF">GCM10007915_12550</name>
    <name evidence="4" type="ORF">SAMN05660405_02580</name>
</gene>
<evidence type="ECO:0000313" key="6">
    <source>
        <dbReference type="Proteomes" id="UP001156645"/>
    </source>
</evidence>
<keyword evidence="6" id="KW-1185">Reference proteome</keyword>
<evidence type="ECO:0000256" key="1">
    <source>
        <dbReference type="SAM" id="Phobius"/>
    </source>
</evidence>
<evidence type="ECO:0000313" key="4">
    <source>
        <dbReference type="EMBL" id="SDE17477.1"/>
    </source>
</evidence>
<name>A0A1G7ASF7_9GAMM</name>
<evidence type="ECO:0000313" key="3">
    <source>
        <dbReference type="EMBL" id="GLR29017.1"/>
    </source>
</evidence>
<protein>
    <submittedName>
        <fullName evidence="4">Uncharacterized protein</fullName>
    </submittedName>
</protein>
<feature type="transmembrane region" description="Helical" evidence="1">
    <location>
        <begin position="76"/>
        <end position="97"/>
    </location>
</feature>